<proteinExistence type="predicted"/>
<dbReference type="Gene3D" id="3.40.50.880">
    <property type="match status" value="1"/>
</dbReference>
<evidence type="ECO:0000313" key="1">
    <source>
        <dbReference type="EMBL" id="EOD42551.1"/>
    </source>
</evidence>
<dbReference type="AlphaFoldDB" id="R1G390"/>
<dbReference type="InterPro" id="IPR029062">
    <property type="entry name" value="Class_I_gatase-like"/>
</dbReference>
<keyword evidence="1" id="KW-0378">Hydrolase</keyword>
<dbReference type="GO" id="GO:0006508">
    <property type="term" value="P:proteolysis"/>
    <property type="evidence" value="ECO:0007669"/>
    <property type="project" value="UniProtKB-KW"/>
</dbReference>
<comment type="caution">
    <text evidence="1">The sequence shown here is derived from an EMBL/GenBank/DDBJ whole genome shotgun (WGS) entry which is preliminary data.</text>
</comment>
<keyword evidence="2" id="KW-1185">Reference proteome</keyword>
<evidence type="ECO:0000313" key="2">
    <source>
        <dbReference type="Proteomes" id="UP000053279"/>
    </source>
</evidence>
<keyword evidence="1" id="KW-0645">Protease</keyword>
<accession>R1G390</accession>
<dbReference type="SUPFAM" id="SSF52317">
    <property type="entry name" value="Class I glutamine amidotransferase-like"/>
    <property type="match status" value="1"/>
</dbReference>
<gene>
    <name evidence="1" type="ORF">Nst1_281</name>
</gene>
<organism evidence="1 2">
    <name type="scientific">Nanobsidianus stetteri</name>
    <dbReference type="NCBI Taxonomy" id="1294122"/>
    <lineage>
        <taxon>Archaea</taxon>
        <taxon>Nanobdellota</taxon>
        <taxon>Candidatus Nanoarchaeia</taxon>
        <taxon>Nanoarchaeales</taxon>
        <taxon>Nanopusillaceae</taxon>
        <taxon>Candidatus Nanobsidianus</taxon>
    </lineage>
</organism>
<dbReference type="EMBL" id="APJZ01000002">
    <property type="protein sequence ID" value="EOD42551.1"/>
    <property type="molecule type" value="Genomic_DNA"/>
</dbReference>
<reference evidence="1 2" key="1">
    <citation type="submission" date="2013-02" db="EMBL/GenBank/DDBJ databases">
        <title>Insights into archaeal evolution and symbiosis from the genomes of a Nanoarchaeon and its crenarchaeal host from Yellowstone National Park.</title>
        <authorList>
            <person name="Podar M."/>
            <person name="Makarova K.S."/>
            <person name="Graham D.E."/>
            <person name="Wolf Y.I."/>
            <person name="Koonin E.V."/>
            <person name="Reysenbach A.-L."/>
        </authorList>
    </citation>
    <scope>NUCLEOTIDE SEQUENCE [LARGE SCALE GENOMIC DNA]</scope>
</reference>
<name>R1G390_NANST</name>
<dbReference type="Proteomes" id="UP000053279">
    <property type="component" value="Unassembled WGS sequence"/>
</dbReference>
<dbReference type="GO" id="GO:0008233">
    <property type="term" value="F:peptidase activity"/>
    <property type="evidence" value="ECO:0007669"/>
    <property type="project" value="UniProtKB-KW"/>
</dbReference>
<sequence length="177" mass="20710">MNLIILSSKGFDEDDLFNFLDILDGRTYIAIKNRKIGIGKYKSKVLPDFDVHEIFLMRENHFDRLIYISDEGYKEFLNVDSQAIFTRFINSYRTVILSSLSQIAFLKSGLLAGRTITYNYDEYPQYLKYFPDFGVKLVTNADYVVDRNLITVKGRDSIYNLGEKLKEIEEELKRITI</sequence>
<protein>
    <submittedName>
        <fullName evidence="1">Putative intracellular protease/amidase</fullName>
    </submittedName>
</protein>